<proteinExistence type="predicted"/>
<protein>
    <submittedName>
        <fullName evidence="2">Uncharacterized protein</fullName>
    </submittedName>
</protein>
<evidence type="ECO:0000256" key="1">
    <source>
        <dbReference type="SAM" id="Phobius"/>
    </source>
</evidence>
<name>A0A1X7VDM5_AMPQE</name>
<dbReference type="AlphaFoldDB" id="A0A1X7VDM5"/>
<accession>A0A1X7VDM5</accession>
<reference evidence="2" key="1">
    <citation type="submission" date="2017-05" db="UniProtKB">
        <authorList>
            <consortium name="EnsemblMetazoa"/>
        </authorList>
    </citation>
    <scope>IDENTIFICATION</scope>
</reference>
<keyword evidence="1" id="KW-1133">Transmembrane helix</keyword>
<organism evidence="2">
    <name type="scientific">Amphimedon queenslandica</name>
    <name type="common">Sponge</name>
    <dbReference type="NCBI Taxonomy" id="400682"/>
    <lineage>
        <taxon>Eukaryota</taxon>
        <taxon>Metazoa</taxon>
        <taxon>Porifera</taxon>
        <taxon>Demospongiae</taxon>
        <taxon>Heteroscleromorpha</taxon>
        <taxon>Haplosclerida</taxon>
        <taxon>Niphatidae</taxon>
        <taxon>Amphimedon</taxon>
    </lineage>
</organism>
<dbReference type="InParanoid" id="A0A1X7VDM5"/>
<dbReference type="EnsemblMetazoa" id="Aqu2.1.38400_001">
    <property type="protein sequence ID" value="Aqu2.1.38400_001"/>
    <property type="gene ID" value="Aqu2.1.38400"/>
</dbReference>
<dbReference type="eggNOG" id="ENOG502SPAH">
    <property type="taxonomic scope" value="Eukaryota"/>
</dbReference>
<keyword evidence="1" id="KW-0472">Membrane</keyword>
<evidence type="ECO:0000313" key="2">
    <source>
        <dbReference type="EnsemblMetazoa" id="Aqu2.1.38400_001"/>
    </source>
</evidence>
<keyword evidence="1" id="KW-0812">Transmembrane</keyword>
<feature type="transmembrane region" description="Helical" evidence="1">
    <location>
        <begin position="6"/>
        <end position="23"/>
    </location>
</feature>
<sequence length="364" mass="42488">MQWQAFLVGVFWRVLFVTLLFYFGRKLLRVIGNVLYQLREHFILWNVAFGGKGTRRNVSHRLRLHAYVCKSSLLDTTSMNELFSFGKHIVDTDVTFDMFRKAVLSYKFVIICRDKVDGSLRGMCLLDKATEIKGGQKCTLIKMGLAFFENQYQGGPLLYYIVFYHILKEILFHPQTPVYLLIKCFSYKSYLAFQRTLGNVYPSYHSEIPEFERNLINDFANSVRRPDEVYNPDTFVLEREMTQLKNYVAPITKEELKNPHVKFFTERNPGWKKGHCMFVIASIKKWDIFLIFVKAIKRALGFKSEKGKKSDRLRQSFDRHLSYQCQDAQDQVLEFYNLDSSGNVVTMFGTSADINAYVPSQSSL</sequence>